<dbReference type="SMART" id="SM00972">
    <property type="entry name" value="SCPU"/>
    <property type="match status" value="1"/>
</dbReference>
<evidence type="ECO:0000256" key="1">
    <source>
        <dbReference type="SAM" id="SignalP"/>
    </source>
</evidence>
<gene>
    <name evidence="3" type="primary">pru</name>
    <name evidence="3" type="ORF">GCM10011515_24360</name>
</gene>
<feature type="signal peptide" evidence="1">
    <location>
        <begin position="1"/>
        <end position="21"/>
    </location>
</feature>
<dbReference type="Pfam" id="PF05229">
    <property type="entry name" value="SCPU"/>
    <property type="match status" value="1"/>
</dbReference>
<dbReference type="RefSeq" id="WP_188645377.1">
    <property type="nucleotide sequence ID" value="NZ_BMKL01000001.1"/>
</dbReference>
<evidence type="ECO:0000313" key="3">
    <source>
        <dbReference type="EMBL" id="GGE03834.1"/>
    </source>
</evidence>
<reference evidence="4" key="1">
    <citation type="journal article" date="2019" name="Int. J. Syst. Evol. Microbiol.">
        <title>The Global Catalogue of Microorganisms (GCM) 10K type strain sequencing project: providing services to taxonomists for standard genome sequencing and annotation.</title>
        <authorList>
            <consortium name="The Broad Institute Genomics Platform"/>
            <consortium name="The Broad Institute Genome Sequencing Center for Infectious Disease"/>
            <person name="Wu L."/>
            <person name="Ma J."/>
        </authorList>
    </citation>
    <scope>NUCLEOTIDE SEQUENCE [LARGE SCALE GENOMIC DNA]</scope>
    <source>
        <strain evidence="4">CGMCC 1.15959</strain>
    </source>
</reference>
<name>A0ABQ1SDJ2_9SPHN</name>
<organism evidence="3 4">
    <name type="scientific">Tsuneonella deserti</name>
    <dbReference type="NCBI Taxonomy" id="2035528"/>
    <lineage>
        <taxon>Bacteria</taxon>
        <taxon>Pseudomonadati</taxon>
        <taxon>Pseudomonadota</taxon>
        <taxon>Alphaproteobacteria</taxon>
        <taxon>Sphingomonadales</taxon>
        <taxon>Erythrobacteraceae</taxon>
        <taxon>Tsuneonella</taxon>
    </lineage>
</organism>
<protein>
    <submittedName>
        <fullName evidence="3">Biofilm synthesis protein</fullName>
    </submittedName>
</protein>
<sequence length="157" mass="15865">MRKIALGIVAVAAFASTPALAGTATGTVQVSLNVSSSCSVTAQPLDFGTTNSFAVAIETSSATTVKCTPLAPYSVFVSYGANASGTQRQLASATSTALVKYDVYSDASRTTAWTPTVGTTGVGDGTEKAATLYGRIPVQTAVAAGDYKDTVTVTVSY</sequence>
<keyword evidence="1" id="KW-0732">Signal</keyword>
<feature type="chain" id="PRO_5046737328" evidence="1">
    <location>
        <begin position="22"/>
        <end position="157"/>
    </location>
</feature>
<accession>A0ABQ1SDJ2</accession>
<dbReference type="EMBL" id="BMKL01000001">
    <property type="protein sequence ID" value="GGE03834.1"/>
    <property type="molecule type" value="Genomic_DNA"/>
</dbReference>
<dbReference type="PANTHER" id="PTHR37089:SF4">
    <property type="entry name" value="EXPORTED PROTEIN"/>
    <property type="match status" value="1"/>
</dbReference>
<evidence type="ECO:0000259" key="2">
    <source>
        <dbReference type="Pfam" id="PF05229"/>
    </source>
</evidence>
<dbReference type="InterPro" id="IPR007893">
    <property type="entry name" value="Spore_coat_U/FanG"/>
</dbReference>
<feature type="domain" description="Spore coat protein U/FanG" evidence="2">
    <location>
        <begin position="24"/>
        <end position="154"/>
    </location>
</feature>
<keyword evidence="4" id="KW-1185">Reference proteome</keyword>
<evidence type="ECO:0000313" key="4">
    <source>
        <dbReference type="Proteomes" id="UP000619041"/>
    </source>
</evidence>
<dbReference type="PANTHER" id="PTHR37089">
    <property type="entry name" value="PROTEIN U-RELATED"/>
    <property type="match status" value="1"/>
</dbReference>
<proteinExistence type="predicted"/>
<dbReference type="InterPro" id="IPR053167">
    <property type="entry name" value="Spore_coat_component"/>
</dbReference>
<comment type="caution">
    <text evidence="3">The sequence shown here is derived from an EMBL/GenBank/DDBJ whole genome shotgun (WGS) entry which is preliminary data.</text>
</comment>
<dbReference type="Proteomes" id="UP000619041">
    <property type="component" value="Unassembled WGS sequence"/>
</dbReference>